<dbReference type="OrthoDB" id="288590at2759"/>
<name>A0A2V0PD22_9CHLO</name>
<dbReference type="InterPro" id="IPR026992">
    <property type="entry name" value="DIOX_N"/>
</dbReference>
<keyword evidence="5" id="KW-1185">Reference proteome</keyword>
<accession>A0A2V0PD22</accession>
<dbReference type="InterPro" id="IPR044861">
    <property type="entry name" value="IPNS-like_FE2OG_OXY"/>
</dbReference>
<reference evidence="4 5" key="1">
    <citation type="journal article" date="2018" name="Sci. Rep.">
        <title>Raphidocelis subcapitata (=Pseudokirchneriella subcapitata) provides an insight into genome evolution and environmental adaptations in the Sphaeropleales.</title>
        <authorList>
            <person name="Suzuki S."/>
            <person name="Yamaguchi H."/>
            <person name="Nakajima N."/>
            <person name="Kawachi M."/>
        </authorList>
    </citation>
    <scope>NUCLEOTIDE SEQUENCE [LARGE SCALE GENOMIC DNA]</scope>
    <source>
        <strain evidence="4 5">NIES-35</strain>
    </source>
</reference>
<evidence type="ECO:0000313" key="5">
    <source>
        <dbReference type="Proteomes" id="UP000247498"/>
    </source>
</evidence>
<dbReference type="Proteomes" id="UP000247498">
    <property type="component" value="Unassembled WGS sequence"/>
</dbReference>
<dbReference type="GO" id="GO:0046872">
    <property type="term" value="F:metal ion binding"/>
    <property type="evidence" value="ECO:0007669"/>
    <property type="project" value="UniProtKB-KW"/>
</dbReference>
<proteinExistence type="inferred from homology"/>
<sequence length="367" mass="37392">MAAVDAVPSAQPTGSGPLPVIDVGPLTRGDADAADKARSAAALRQACVEWGFFYITNHGLEKQVPEMVAATRALFDLPEAEKAALAASLSPLHRGWTGLGGAHNCSSEAGPDTKESFLLGAEGSASPMHGANPWPPAPLLPGWQGRVRAYFAAALDLSRAVSRGLALALGLPESFFADRMRDPVAQLLLLRYPAPPGGARRGRGRGCGEHTDCGFLTILAQDDVPGLEVRRRRGTTGGGAAPAAPAACCGGGGEDSDGDLGEWVAAPPLPGALLVNLGDLAAFWSGGVVRSTLHRVFIDDAAGRARHSCVFFCNCDFDAEVRPGFGAEAAAKGASGGGGGVSAGGSGPAAPMTAGKYILEKLGIMYS</sequence>
<dbReference type="GO" id="GO:0016491">
    <property type="term" value="F:oxidoreductase activity"/>
    <property type="evidence" value="ECO:0007669"/>
    <property type="project" value="UniProtKB-KW"/>
</dbReference>
<keyword evidence="1" id="KW-0408">Iron</keyword>
<keyword evidence="1" id="KW-0560">Oxidoreductase</keyword>
<evidence type="ECO:0000259" key="3">
    <source>
        <dbReference type="PROSITE" id="PS51471"/>
    </source>
</evidence>
<gene>
    <name evidence="4" type="ORF">Rsub_09585</name>
</gene>
<organism evidence="4 5">
    <name type="scientific">Raphidocelis subcapitata</name>
    <dbReference type="NCBI Taxonomy" id="307507"/>
    <lineage>
        <taxon>Eukaryota</taxon>
        <taxon>Viridiplantae</taxon>
        <taxon>Chlorophyta</taxon>
        <taxon>core chlorophytes</taxon>
        <taxon>Chlorophyceae</taxon>
        <taxon>CS clade</taxon>
        <taxon>Sphaeropleales</taxon>
        <taxon>Selenastraceae</taxon>
        <taxon>Raphidocelis</taxon>
    </lineage>
</organism>
<dbReference type="STRING" id="307507.A0A2V0PD22"/>
<dbReference type="PANTHER" id="PTHR47990">
    <property type="entry name" value="2-OXOGLUTARATE (2OG) AND FE(II)-DEPENDENT OXYGENASE SUPERFAMILY PROTEIN-RELATED"/>
    <property type="match status" value="1"/>
</dbReference>
<protein>
    <recommendedName>
        <fullName evidence="3">Fe2OG dioxygenase domain-containing protein</fullName>
    </recommendedName>
</protein>
<evidence type="ECO:0000256" key="2">
    <source>
        <dbReference type="SAM" id="MobiDB-lite"/>
    </source>
</evidence>
<dbReference type="PROSITE" id="PS51471">
    <property type="entry name" value="FE2OG_OXY"/>
    <property type="match status" value="1"/>
</dbReference>
<comment type="caution">
    <text evidence="4">The sequence shown here is derived from an EMBL/GenBank/DDBJ whole genome shotgun (WGS) entry which is preliminary data.</text>
</comment>
<dbReference type="PRINTS" id="PR00682">
    <property type="entry name" value="IPNSYNTHASE"/>
</dbReference>
<dbReference type="Pfam" id="PF03171">
    <property type="entry name" value="2OG-FeII_Oxy"/>
    <property type="match status" value="1"/>
</dbReference>
<dbReference type="EMBL" id="BDRX01000099">
    <property type="protein sequence ID" value="GBF97419.1"/>
    <property type="molecule type" value="Genomic_DNA"/>
</dbReference>
<feature type="domain" description="Fe2OG dioxygenase" evidence="3">
    <location>
        <begin position="183"/>
        <end position="315"/>
    </location>
</feature>
<keyword evidence="1" id="KW-0479">Metal-binding</keyword>
<dbReference type="InterPro" id="IPR005123">
    <property type="entry name" value="Oxoglu/Fe-dep_dioxygenase_dom"/>
</dbReference>
<evidence type="ECO:0000313" key="4">
    <source>
        <dbReference type="EMBL" id="GBF97419.1"/>
    </source>
</evidence>
<dbReference type="Pfam" id="PF14226">
    <property type="entry name" value="DIOX_N"/>
    <property type="match status" value="1"/>
</dbReference>
<dbReference type="AlphaFoldDB" id="A0A2V0PD22"/>
<dbReference type="SUPFAM" id="SSF51197">
    <property type="entry name" value="Clavaminate synthase-like"/>
    <property type="match status" value="1"/>
</dbReference>
<evidence type="ECO:0000256" key="1">
    <source>
        <dbReference type="RuleBase" id="RU003682"/>
    </source>
</evidence>
<comment type="similarity">
    <text evidence="1">Belongs to the iron/ascorbate-dependent oxidoreductase family.</text>
</comment>
<dbReference type="InterPro" id="IPR050231">
    <property type="entry name" value="Iron_ascorbate_oxido_reductase"/>
</dbReference>
<dbReference type="Gene3D" id="2.60.120.330">
    <property type="entry name" value="B-lactam Antibiotic, Isopenicillin N Synthase, Chain"/>
    <property type="match status" value="1"/>
</dbReference>
<dbReference type="InParanoid" id="A0A2V0PD22"/>
<feature type="region of interest" description="Disordered" evidence="2">
    <location>
        <begin position="1"/>
        <end position="23"/>
    </location>
</feature>
<dbReference type="InterPro" id="IPR027443">
    <property type="entry name" value="IPNS-like_sf"/>
</dbReference>